<dbReference type="RefSeq" id="WP_103886557.1">
    <property type="nucleotide sequence ID" value="NZ_FNVU01000006.1"/>
</dbReference>
<dbReference type="InterPro" id="IPR011008">
    <property type="entry name" value="Dimeric_a/b-barrel"/>
</dbReference>
<dbReference type="Gene3D" id="3.30.70.100">
    <property type="match status" value="1"/>
</dbReference>
<keyword evidence="1" id="KW-0560">Oxidoreductase</keyword>
<accession>A0A1H6B7F8</accession>
<evidence type="ECO:0000313" key="2">
    <source>
        <dbReference type="Proteomes" id="UP000236754"/>
    </source>
</evidence>
<gene>
    <name evidence="1" type="ORF">SAMN05216223_106296</name>
</gene>
<dbReference type="EMBL" id="FNVU01000006">
    <property type="protein sequence ID" value="SEG56748.1"/>
    <property type="molecule type" value="Genomic_DNA"/>
</dbReference>
<keyword evidence="1" id="KW-0503">Monooxygenase</keyword>
<reference evidence="1 2" key="1">
    <citation type="submission" date="2016-10" db="EMBL/GenBank/DDBJ databases">
        <authorList>
            <person name="de Groot N.N."/>
        </authorList>
    </citation>
    <scope>NUCLEOTIDE SEQUENCE [LARGE SCALE GENOMIC DNA]</scope>
    <source>
        <strain evidence="1 2">CGMCC 4.2023</strain>
    </source>
</reference>
<dbReference type="AlphaFoldDB" id="A0A1H6B7F8"/>
<organism evidence="1 2">
    <name type="scientific">Actinacidiphila yanglinensis</name>
    <dbReference type="NCBI Taxonomy" id="310779"/>
    <lineage>
        <taxon>Bacteria</taxon>
        <taxon>Bacillati</taxon>
        <taxon>Actinomycetota</taxon>
        <taxon>Actinomycetes</taxon>
        <taxon>Kitasatosporales</taxon>
        <taxon>Streptomycetaceae</taxon>
        <taxon>Actinacidiphila</taxon>
    </lineage>
</organism>
<name>A0A1H6B7F8_9ACTN</name>
<sequence length="98" mass="10684">MAVELGLLVRLQAKPGKEEALADFLRGGRALAVAEQQTVTWYAFRIGEREFGIFDTFETEEGRQAHLSGEIALALGRIGPDLLASEPEIRSTDVLAAK</sequence>
<dbReference type="Proteomes" id="UP000236754">
    <property type="component" value="Unassembled WGS sequence"/>
</dbReference>
<dbReference type="GO" id="GO:0004497">
    <property type="term" value="F:monooxygenase activity"/>
    <property type="evidence" value="ECO:0007669"/>
    <property type="project" value="UniProtKB-KW"/>
</dbReference>
<keyword evidence="2" id="KW-1185">Reference proteome</keyword>
<protein>
    <submittedName>
        <fullName evidence="1">Quinol monooxygenase YgiN</fullName>
    </submittedName>
</protein>
<evidence type="ECO:0000313" key="1">
    <source>
        <dbReference type="EMBL" id="SEG56748.1"/>
    </source>
</evidence>
<dbReference type="SUPFAM" id="SSF54909">
    <property type="entry name" value="Dimeric alpha+beta barrel"/>
    <property type="match status" value="1"/>
</dbReference>
<dbReference type="OrthoDB" id="9804891at2"/>
<proteinExistence type="predicted"/>